<organism evidence="2 3">
    <name type="scientific">Salix purpurea</name>
    <name type="common">Purple osier willow</name>
    <dbReference type="NCBI Taxonomy" id="77065"/>
    <lineage>
        <taxon>Eukaryota</taxon>
        <taxon>Viridiplantae</taxon>
        <taxon>Streptophyta</taxon>
        <taxon>Embryophyta</taxon>
        <taxon>Tracheophyta</taxon>
        <taxon>Spermatophyta</taxon>
        <taxon>Magnoliopsida</taxon>
        <taxon>eudicotyledons</taxon>
        <taxon>Gunneridae</taxon>
        <taxon>Pentapetalae</taxon>
        <taxon>rosids</taxon>
        <taxon>fabids</taxon>
        <taxon>Malpighiales</taxon>
        <taxon>Salicaceae</taxon>
        <taxon>Saliceae</taxon>
        <taxon>Salix</taxon>
    </lineage>
</organism>
<feature type="compositionally biased region" description="Polar residues" evidence="1">
    <location>
        <begin position="467"/>
        <end position="487"/>
    </location>
</feature>
<comment type="caution">
    <text evidence="2">The sequence shown here is derived from an EMBL/GenBank/DDBJ whole genome shotgun (WGS) entry which is preliminary data.</text>
</comment>
<dbReference type="OrthoDB" id="1939753at2759"/>
<sequence length="616" mass="66612">MDGTGNDEKDKIESSEIGVKDIFAENTIPSFKHVSIPSEQADQRNSLLGDVKATGLEEGKIERCNVSEIVTEGDSVSGLGEENLLREPNSTLESAVNVESRFTSENEINVCEANLPQHASIPSEQADQRNRLHGDVKAAGLEEGKIERRNVSEIVTEGDSLSGLGEENLLRKTKTIPESAVNVESRFTSENEINVCEATLPQHASIPSDQADQRNRLHGDVIAAGLEEGKIERCNVSEIVTEGDSVSGLGEENLLRKPKTTPESAVNVESRFTSENEINVCEVKLPHHEHTDIGRVLDPQESRKEPESNGMANQEAEHAGEDSTAAESDSGGGDVEVLRKPEIFLELHLGNTPESLPDEGVNYFATQQVVASATDFSADSISQTDSLEGHWGSVSVLSTQSDIPAILDAEPLPSNGSRASEAEATLKKPIAASETEHADKSDIFDPPSVTALIEPRDVVNQKAAASEIQTTWNPQQPRAASVQAGLSPSITDVSNELQGRKKHEEIMAKVTDWSTGKQHTPLKNLLGEASMETRSKSLNAKEIPVEKDGPAAKDNGSLPKTVSSILAPQAPEGEPAKLEEKAWSSPARYPADIKREKRRVRGRPYWAQFVCCSSVN</sequence>
<dbReference type="PANTHER" id="PTHR35746:SF1">
    <property type="entry name" value="PENTATRICOPEPTIDE REPEAT (PPR) SUPERFAMILY PROTEIN"/>
    <property type="match status" value="1"/>
</dbReference>
<feature type="region of interest" description="Disordered" evidence="1">
    <location>
        <begin position="411"/>
        <end position="447"/>
    </location>
</feature>
<dbReference type="AlphaFoldDB" id="A0A9Q0SKI2"/>
<dbReference type="Proteomes" id="UP001151532">
    <property type="component" value="Chromosome 14"/>
</dbReference>
<feature type="compositionally biased region" description="Basic and acidic residues" evidence="1">
    <location>
        <begin position="434"/>
        <end position="443"/>
    </location>
</feature>
<evidence type="ECO:0000313" key="3">
    <source>
        <dbReference type="Proteomes" id="UP001151532"/>
    </source>
</evidence>
<keyword evidence="3" id="KW-1185">Reference proteome</keyword>
<feature type="region of interest" description="Disordered" evidence="1">
    <location>
        <begin position="289"/>
        <end position="334"/>
    </location>
</feature>
<reference evidence="2" key="1">
    <citation type="submission" date="2022-11" db="EMBL/GenBank/DDBJ databases">
        <authorList>
            <person name="Hyden B.L."/>
            <person name="Feng K."/>
            <person name="Yates T."/>
            <person name="Jawdy S."/>
            <person name="Smart L.B."/>
            <person name="Muchero W."/>
        </authorList>
    </citation>
    <scope>NUCLEOTIDE SEQUENCE</scope>
    <source>
        <tissue evidence="2">Shoot tip</tissue>
    </source>
</reference>
<feature type="region of interest" description="Disordered" evidence="1">
    <location>
        <begin position="464"/>
        <end position="487"/>
    </location>
</feature>
<evidence type="ECO:0000256" key="1">
    <source>
        <dbReference type="SAM" id="MobiDB-lite"/>
    </source>
</evidence>
<accession>A0A9Q0SKI2</accession>
<feature type="compositionally biased region" description="Basic and acidic residues" evidence="1">
    <location>
        <begin position="289"/>
        <end position="307"/>
    </location>
</feature>
<protein>
    <submittedName>
        <fullName evidence="2">PENTATRICOPEPTIDE REPEAT (PPR) SUPERFAMILY PROTEIN</fullName>
    </submittedName>
</protein>
<proteinExistence type="predicted"/>
<gene>
    <name evidence="2" type="ORF">OIU79_019967</name>
</gene>
<dbReference type="EMBL" id="JAPFFK010000020">
    <property type="protein sequence ID" value="KAJ6680358.1"/>
    <property type="molecule type" value="Genomic_DNA"/>
</dbReference>
<name>A0A9Q0SKI2_SALPP</name>
<feature type="region of interest" description="Disordered" evidence="1">
    <location>
        <begin position="537"/>
        <end position="584"/>
    </location>
</feature>
<reference evidence="2" key="2">
    <citation type="journal article" date="2023" name="Int. J. Mol. Sci.">
        <title>De Novo Assembly and Annotation of 11 Diverse Shrub Willow (Salix) Genomes Reveals Novel Gene Organization in Sex-Linked Regions.</title>
        <authorList>
            <person name="Hyden B."/>
            <person name="Feng K."/>
            <person name="Yates T.B."/>
            <person name="Jawdy S."/>
            <person name="Cereghino C."/>
            <person name="Smart L.B."/>
            <person name="Muchero W."/>
        </authorList>
    </citation>
    <scope>NUCLEOTIDE SEQUENCE</scope>
    <source>
        <tissue evidence="2">Shoot tip</tissue>
    </source>
</reference>
<evidence type="ECO:0000313" key="2">
    <source>
        <dbReference type="EMBL" id="KAJ6680358.1"/>
    </source>
</evidence>
<dbReference type="PANTHER" id="PTHR35746">
    <property type="entry name" value="PENTATRICOPEPTIDE REPEAT (PPR) SUPERFAMILY PROTEIN"/>
    <property type="match status" value="1"/>
</dbReference>